<dbReference type="PANTHER" id="PTHR24114">
    <property type="entry name" value="LEUCINE RICH REPEAT FAMILY PROTEIN"/>
    <property type="match status" value="1"/>
</dbReference>
<reference evidence="1" key="1">
    <citation type="submission" date="2021-02" db="EMBL/GenBank/DDBJ databases">
        <authorList>
            <person name="Nowell W R."/>
        </authorList>
    </citation>
    <scope>NUCLEOTIDE SEQUENCE</scope>
</reference>
<dbReference type="InterPro" id="IPR032675">
    <property type="entry name" value="LRR_dom_sf"/>
</dbReference>
<dbReference type="Proteomes" id="UP000663854">
    <property type="component" value="Unassembled WGS sequence"/>
</dbReference>
<dbReference type="SMART" id="SM00368">
    <property type="entry name" value="LRR_RI"/>
    <property type="match status" value="6"/>
</dbReference>
<comment type="caution">
    <text evidence="1">The sequence shown here is derived from an EMBL/GenBank/DDBJ whole genome shotgun (WGS) entry which is preliminary data.</text>
</comment>
<evidence type="ECO:0000313" key="2">
    <source>
        <dbReference type="EMBL" id="CAF1413904.1"/>
    </source>
</evidence>
<dbReference type="SUPFAM" id="SSF52047">
    <property type="entry name" value="RNI-like"/>
    <property type="match status" value="2"/>
</dbReference>
<dbReference type="Gene3D" id="3.80.10.10">
    <property type="entry name" value="Ribonuclease Inhibitor"/>
    <property type="match status" value="3"/>
</dbReference>
<dbReference type="InterPro" id="IPR052394">
    <property type="entry name" value="LRR-containing"/>
</dbReference>
<sequence>MVESVQMNDLNPRLIHNNCDRPDITLQSISGYEKLEPVPLETAVEPIQSLFSDLPHDVSIAKDATKRPTDGLTPDESAAIYLYTLDIKPRSLYLVLNEILFHRDRQKLKPWLPYLRLFFNGLFKIPSYTMKIIWHGVKADLHTKYETRKCYIWWGITSCAQSIDVLRHPAYLGETGVRTVFSIECLHGRPIKTHSCYQRDEEILLLPGTYFEVLSNVNTGHGLHVIRLRELPPPYVLLEPPFSTLGTEAEMSSIDQILQKVYMMNKDNAEMPKLLIILPDPAYRWESEDIWKNNFLLHLVCECSVNHLHFAQHPGYSLPNAEIFFQIYGLYLKQYMIPLAQYLLQLKMINTVQDTRFWSTFQTGLNRMTDILNRIEPNPITADETSKLKDLVVPEWTTMSNLYRSITNNMTIRWVCKRHYPVDQSQLIRRLRDIEGISFDEQESEMTISGRLDPTQTSRLTAILQRGLRIYTLNYVYYSPPLDQLVKAFCRASIITVCHNGFLSDSNDKSNMERIQKLCNQVIASNPFVRQAKVTDGGGWSRKRAGIRDALKSNNSLRSFTFSGSMTNQIITEIMATLKLSMVLTTLRFKDRPLPPRGAETFAELIRSSGTLIYLTLSNTMLKDEGLHMIIDAICANPIMQTLELPFNHLHDKSSLYIGHLLKICTSLRSLDISYNEFSAIGARRIFDKLKLNRTLLHFNIGLNNLAVRSGKQTMTSKVPPVNGGELIGTMLADNNTLIILDISHVNMSDSGVQGLTEGLLKNRTLTHLNLTSNKIFDVQRRMIVDVMHNNNTLLSLDLSHNDLDDTSVVRLGEMLRINKKLRYLRIKSCVIEDSRMYSLARTLQDQLTLTHLDLSKNKIGDDGATMIADILSKNNTLIYLNISENRITDQGVQAIANALENNITLRHLDILLQQDNITVFAMVTFRSIRPDLAIR</sequence>
<dbReference type="AlphaFoldDB" id="A0A814TJS3"/>
<keyword evidence="4" id="KW-1185">Reference proteome</keyword>
<organism evidence="1 3">
    <name type="scientific">Rotaria sordida</name>
    <dbReference type="NCBI Taxonomy" id="392033"/>
    <lineage>
        <taxon>Eukaryota</taxon>
        <taxon>Metazoa</taxon>
        <taxon>Spiralia</taxon>
        <taxon>Gnathifera</taxon>
        <taxon>Rotifera</taxon>
        <taxon>Eurotatoria</taxon>
        <taxon>Bdelloidea</taxon>
        <taxon>Philodinida</taxon>
        <taxon>Philodinidae</taxon>
        <taxon>Rotaria</taxon>
    </lineage>
</organism>
<protein>
    <recommendedName>
        <fullName evidence="5">Mono(ADP-ribosyl)transferase</fullName>
    </recommendedName>
</protein>
<dbReference type="EMBL" id="CAJNOL010001749">
    <property type="protein sequence ID" value="CAF1413904.1"/>
    <property type="molecule type" value="Genomic_DNA"/>
</dbReference>
<evidence type="ECO:0000313" key="3">
    <source>
        <dbReference type="Proteomes" id="UP000663854"/>
    </source>
</evidence>
<dbReference type="Pfam" id="PF13516">
    <property type="entry name" value="LRR_6"/>
    <property type="match status" value="5"/>
</dbReference>
<proteinExistence type="predicted"/>
<evidence type="ECO:0000313" key="4">
    <source>
        <dbReference type="Proteomes" id="UP000663870"/>
    </source>
</evidence>
<dbReference type="InterPro" id="IPR001611">
    <property type="entry name" value="Leu-rich_rpt"/>
</dbReference>
<name>A0A814TJS3_9BILA</name>
<dbReference type="Gene3D" id="3.90.176.10">
    <property type="entry name" value="Toxin ADP-ribosyltransferase, Chain A, domain 1"/>
    <property type="match status" value="1"/>
</dbReference>
<evidence type="ECO:0000313" key="1">
    <source>
        <dbReference type="EMBL" id="CAF1162996.1"/>
    </source>
</evidence>
<gene>
    <name evidence="2" type="ORF">JXQ802_LOCUS35442</name>
    <name evidence="1" type="ORF">PYM288_LOCUS22848</name>
</gene>
<dbReference type="PANTHER" id="PTHR24114:SF2">
    <property type="entry name" value="F-BOX DOMAIN-CONTAINING PROTEIN-RELATED"/>
    <property type="match status" value="1"/>
</dbReference>
<accession>A0A814TJS3</accession>
<dbReference type="SUPFAM" id="SSF56399">
    <property type="entry name" value="ADP-ribosylation"/>
    <property type="match status" value="1"/>
</dbReference>
<dbReference type="Proteomes" id="UP000663870">
    <property type="component" value="Unassembled WGS sequence"/>
</dbReference>
<evidence type="ECO:0008006" key="5">
    <source>
        <dbReference type="Google" id="ProtNLM"/>
    </source>
</evidence>
<dbReference type="EMBL" id="CAJNOH010001009">
    <property type="protein sequence ID" value="CAF1162996.1"/>
    <property type="molecule type" value="Genomic_DNA"/>
</dbReference>